<dbReference type="SUPFAM" id="SSF56059">
    <property type="entry name" value="Glutathione synthetase ATP-binding domain-like"/>
    <property type="match status" value="1"/>
</dbReference>
<dbReference type="GO" id="GO:0005524">
    <property type="term" value="F:ATP binding"/>
    <property type="evidence" value="ECO:0007669"/>
    <property type="project" value="InterPro"/>
</dbReference>
<accession>A0A832YV78</accession>
<feature type="domain" description="ATP-grasp fold PylC-type" evidence="1">
    <location>
        <begin position="19"/>
        <end position="62"/>
    </location>
</feature>
<evidence type="ECO:0000313" key="3">
    <source>
        <dbReference type="Proteomes" id="UP000605144"/>
    </source>
</evidence>
<gene>
    <name evidence="2" type="ORF">EYG76_05050</name>
</gene>
<reference evidence="2" key="1">
    <citation type="journal article" date="2020" name="ISME J.">
        <title>Gammaproteobacteria mediating utilization of methyl-, sulfur- and petroleum organic compounds in deep ocean hydrothermal plumes.</title>
        <authorList>
            <person name="Zhou Z."/>
            <person name="Liu Y."/>
            <person name="Pan J."/>
            <person name="Cron B.R."/>
            <person name="Toner B.M."/>
            <person name="Anantharaman K."/>
            <person name="Breier J.A."/>
            <person name="Dick G.J."/>
            <person name="Li M."/>
        </authorList>
    </citation>
    <scope>NUCLEOTIDE SEQUENCE</scope>
    <source>
        <strain evidence="2">SZUA-1385</strain>
    </source>
</reference>
<sequence length="101" mass="11745">MIHILEILSPIKFRELNNIKNTINLFNEVIDYFNLEGMNGIDFMIKDGHPMAIEINPHILGTFETLEMSSNKNLVKCIIENKNNNYYNKHKTVVITIIIII</sequence>
<evidence type="ECO:0000313" key="2">
    <source>
        <dbReference type="EMBL" id="HIP17643.1"/>
    </source>
</evidence>
<name>A0A832YV78_9EURY</name>
<evidence type="ECO:0000259" key="1">
    <source>
        <dbReference type="Pfam" id="PF02655"/>
    </source>
</evidence>
<dbReference type="AlphaFoldDB" id="A0A832YV78"/>
<dbReference type="EMBL" id="DQSV01000096">
    <property type="protein sequence ID" value="HIP17643.1"/>
    <property type="molecule type" value="Genomic_DNA"/>
</dbReference>
<dbReference type="Pfam" id="PF02655">
    <property type="entry name" value="ATP-grasp_3"/>
    <property type="match status" value="1"/>
</dbReference>
<comment type="caution">
    <text evidence="2">The sequence shown here is derived from an EMBL/GenBank/DDBJ whole genome shotgun (WGS) entry which is preliminary data.</text>
</comment>
<proteinExistence type="predicted"/>
<dbReference type="InterPro" id="IPR003806">
    <property type="entry name" value="ATP-grasp_PylC-type"/>
</dbReference>
<organism evidence="2 3">
    <name type="scientific">Methanothermococcus okinawensis</name>
    <dbReference type="NCBI Taxonomy" id="155863"/>
    <lineage>
        <taxon>Archaea</taxon>
        <taxon>Methanobacteriati</taxon>
        <taxon>Methanobacteriota</taxon>
        <taxon>Methanomada group</taxon>
        <taxon>Methanococci</taxon>
        <taxon>Methanococcales</taxon>
        <taxon>Methanococcaceae</taxon>
        <taxon>Methanothermococcus</taxon>
    </lineage>
</organism>
<dbReference type="GO" id="GO:0046872">
    <property type="term" value="F:metal ion binding"/>
    <property type="evidence" value="ECO:0007669"/>
    <property type="project" value="InterPro"/>
</dbReference>
<dbReference type="Gene3D" id="3.30.470.20">
    <property type="entry name" value="ATP-grasp fold, B domain"/>
    <property type="match status" value="1"/>
</dbReference>
<protein>
    <submittedName>
        <fullName evidence="2">ATP-grasp domain-containing protein</fullName>
    </submittedName>
</protein>
<dbReference type="Proteomes" id="UP000605144">
    <property type="component" value="Unassembled WGS sequence"/>
</dbReference>